<dbReference type="NCBIfam" id="TIGR00494">
    <property type="entry name" value="crcB"/>
    <property type="match status" value="1"/>
</dbReference>
<feature type="binding site" evidence="10">
    <location>
        <position position="75"/>
    </location>
    <ligand>
        <name>Na(+)</name>
        <dbReference type="ChEBI" id="CHEBI:29101"/>
        <note>structural</note>
    </ligand>
</feature>
<comment type="caution">
    <text evidence="11">The sequence shown here is derived from an EMBL/GenBank/DDBJ whole genome shotgun (WGS) entry which is preliminary data.</text>
</comment>
<evidence type="ECO:0000256" key="2">
    <source>
        <dbReference type="ARBA" id="ARBA00022475"/>
    </source>
</evidence>
<gene>
    <name evidence="11" type="primary">crcB1</name>
    <name evidence="10" type="synonym">crcB</name>
    <name evidence="10" type="synonym">fluC</name>
    <name evidence="11" type="ORF">bsdE14_09040</name>
</gene>
<keyword evidence="10" id="KW-0813">Transport</keyword>
<evidence type="ECO:0000256" key="10">
    <source>
        <dbReference type="HAMAP-Rule" id="MF_00454"/>
    </source>
</evidence>
<keyword evidence="4 10" id="KW-1133">Transmembrane helix</keyword>
<dbReference type="Proteomes" id="UP001208567">
    <property type="component" value="Unassembled WGS sequence"/>
</dbReference>
<protein>
    <recommendedName>
        <fullName evidence="10">Fluoride-specific ion channel FluC</fullName>
    </recommendedName>
</protein>
<name>A0ABQ5N2S5_9CLOT</name>
<keyword evidence="12" id="KW-1185">Reference proteome</keyword>
<evidence type="ECO:0000256" key="7">
    <source>
        <dbReference type="ARBA" id="ARBA00035120"/>
    </source>
</evidence>
<dbReference type="PANTHER" id="PTHR28259:SF1">
    <property type="entry name" value="FLUORIDE EXPORT PROTEIN 1-RELATED"/>
    <property type="match status" value="1"/>
</dbReference>
<comment type="activity regulation">
    <text evidence="10">Na(+) is not transported, but it plays an essential structural role and its presence is essential for fluoride channel function.</text>
</comment>
<proteinExistence type="inferred from homology"/>
<feature type="transmembrane region" description="Helical" evidence="10">
    <location>
        <begin position="95"/>
        <end position="121"/>
    </location>
</feature>
<feature type="transmembrane region" description="Helical" evidence="10">
    <location>
        <begin position="33"/>
        <end position="53"/>
    </location>
</feature>
<comment type="similarity">
    <text evidence="7 10">Belongs to the fluoride channel Fluc/FEX (TC 1.A.43) family.</text>
</comment>
<feature type="transmembrane region" description="Helical" evidence="10">
    <location>
        <begin position="65"/>
        <end position="83"/>
    </location>
</feature>
<keyword evidence="3 10" id="KW-0812">Transmembrane</keyword>
<sequence length="142" mass="15734">MRKYLFIALGGILGAISRFIIKNSHFIGFQTSFPLNTFIINITGSFILALVLTTAYEVWDFDEDIRIGIAAGFLGAYTTFSTMCKETVSLINKEMYSLGLSYIILSTIIGLFSAYFGVITARKVISLIIKRKSSSEEESEAS</sequence>
<evidence type="ECO:0000256" key="8">
    <source>
        <dbReference type="ARBA" id="ARBA00035585"/>
    </source>
</evidence>
<dbReference type="HAMAP" id="MF_00454">
    <property type="entry name" value="FluC"/>
    <property type="match status" value="1"/>
</dbReference>
<keyword evidence="10" id="KW-0406">Ion transport</keyword>
<dbReference type="PANTHER" id="PTHR28259">
    <property type="entry name" value="FLUORIDE EXPORT PROTEIN 1-RELATED"/>
    <property type="match status" value="1"/>
</dbReference>
<evidence type="ECO:0000256" key="3">
    <source>
        <dbReference type="ARBA" id="ARBA00022692"/>
    </source>
</evidence>
<evidence type="ECO:0000313" key="12">
    <source>
        <dbReference type="Proteomes" id="UP001208567"/>
    </source>
</evidence>
<reference evidence="11 12" key="1">
    <citation type="journal article" date="2024" name="Int. J. Syst. Evol. Microbiol.">
        <title>Clostridium omnivorum sp. nov., isolated from anoxic soil under the treatment of reductive soil disinfestation.</title>
        <authorList>
            <person name="Ueki A."/>
            <person name="Tonouchi A."/>
            <person name="Kaku N."/>
            <person name="Honma S."/>
            <person name="Ueki K."/>
        </authorList>
    </citation>
    <scope>NUCLEOTIDE SEQUENCE [LARGE SCALE GENOMIC DNA]</scope>
    <source>
        <strain evidence="11 12">E14</strain>
    </source>
</reference>
<evidence type="ECO:0000313" key="11">
    <source>
        <dbReference type="EMBL" id="GLC29494.1"/>
    </source>
</evidence>
<comment type="catalytic activity">
    <reaction evidence="8">
        <text>fluoride(in) = fluoride(out)</text>
        <dbReference type="Rhea" id="RHEA:76159"/>
        <dbReference type="ChEBI" id="CHEBI:17051"/>
    </reaction>
    <physiologicalReaction direction="left-to-right" evidence="8">
        <dbReference type="Rhea" id="RHEA:76160"/>
    </physiologicalReaction>
</comment>
<keyword evidence="6 10" id="KW-0407">Ion channel</keyword>
<accession>A0ABQ5N2S5</accession>
<comment type="subcellular location">
    <subcellularLocation>
        <location evidence="1 10">Cell membrane</location>
        <topology evidence="1 10">Multi-pass membrane protein</topology>
    </subcellularLocation>
</comment>
<evidence type="ECO:0000256" key="1">
    <source>
        <dbReference type="ARBA" id="ARBA00004651"/>
    </source>
</evidence>
<dbReference type="EMBL" id="BRXR01000001">
    <property type="protein sequence ID" value="GLC29494.1"/>
    <property type="molecule type" value="Genomic_DNA"/>
</dbReference>
<keyword evidence="10" id="KW-0915">Sodium</keyword>
<evidence type="ECO:0000256" key="9">
    <source>
        <dbReference type="ARBA" id="ARBA00049940"/>
    </source>
</evidence>
<keyword evidence="2 10" id="KW-1003">Cell membrane</keyword>
<organism evidence="11 12">
    <name type="scientific">Clostridium omnivorum</name>
    <dbReference type="NCBI Taxonomy" id="1604902"/>
    <lineage>
        <taxon>Bacteria</taxon>
        <taxon>Bacillati</taxon>
        <taxon>Bacillota</taxon>
        <taxon>Clostridia</taxon>
        <taxon>Eubacteriales</taxon>
        <taxon>Clostridiaceae</taxon>
        <taxon>Clostridium</taxon>
    </lineage>
</organism>
<evidence type="ECO:0000256" key="4">
    <source>
        <dbReference type="ARBA" id="ARBA00022989"/>
    </source>
</evidence>
<comment type="function">
    <text evidence="9 10">Fluoride-specific ion channel. Important for reducing fluoride concentration in the cell, thus reducing its toxicity.</text>
</comment>
<feature type="binding site" evidence="10">
    <location>
        <position position="78"/>
    </location>
    <ligand>
        <name>Na(+)</name>
        <dbReference type="ChEBI" id="CHEBI:29101"/>
        <note>structural</note>
    </ligand>
</feature>
<dbReference type="RefSeq" id="WP_264848787.1">
    <property type="nucleotide sequence ID" value="NZ_BRXR01000001.1"/>
</dbReference>
<keyword evidence="5 10" id="KW-0472">Membrane</keyword>
<keyword evidence="10" id="KW-0479">Metal-binding</keyword>
<dbReference type="Pfam" id="PF02537">
    <property type="entry name" value="CRCB"/>
    <property type="match status" value="1"/>
</dbReference>
<dbReference type="InterPro" id="IPR003691">
    <property type="entry name" value="FluC"/>
</dbReference>
<evidence type="ECO:0000256" key="6">
    <source>
        <dbReference type="ARBA" id="ARBA00023303"/>
    </source>
</evidence>
<evidence type="ECO:0000256" key="5">
    <source>
        <dbReference type="ARBA" id="ARBA00023136"/>
    </source>
</evidence>